<evidence type="ECO:0000256" key="1">
    <source>
        <dbReference type="ARBA" id="ARBA00012771"/>
    </source>
</evidence>
<sequence>MSVSPSPLPRSAVVTRLRAAGCVFAEDEAHLLTSTARTPAELDAMVERRVVGLPLEHVLGWAEFCGLRIAVDPGVFVPRRRTEFLVHQAAAFARRAASPVEGTAADPRSTADSADQPLPRPPAVVADLCCGSGAVGAAVGAALERVELHAADIDPAAVRCARRNVAAAGGRVYEGDLYEPLPAALRGRVDVLIAITPYVPTEEVGLLPREARMHESRVALDGGADGLDVLRRVTAAAPLWLAPGGHMLVETSERQAPRAVEIFGRSGLVPRVAHSEELEATVVIGTGPAPPERTGPPPKDRLSP</sequence>
<gene>
    <name evidence="8" type="ORF">HDA32_002576</name>
</gene>
<dbReference type="Gene3D" id="3.40.50.150">
    <property type="entry name" value="Vaccinia Virus protein VP39"/>
    <property type="match status" value="1"/>
</dbReference>
<organism evidence="8 9">
    <name type="scientific">Spinactinospora alkalitolerans</name>
    <dbReference type="NCBI Taxonomy" id="687207"/>
    <lineage>
        <taxon>Bacteria</taxon>
        <taxon>Bacillati</taxon>
        <taxon>Actinomycetota</taxon>
        <taxon>Actinomycetes</taxon>
        <taxon>Streptosporangiales</taxon>
        <taxon>Nocardiopsidaceae</taxon>
        <taxon>Spinactinospora</taxon>
    </lineage>
</organism>
<dbReference type="GO" id="GO:0032259">
    <property type="term" value="P:methylation"/>
    <property type="evidence" value="ECO:0007669"/>
    <property type="project" value="UniProtKB-KW"/>
</dbReference>
<dbReference type="InterPro" id="IPR004556">
    <property type="entry name" value="HemK-like"/>
</dbReference>
<evidence type="ECO:0000256" key="2">
    <source>
        <dbReference type="ARBA" id="ARBA00022603"/>
    </source>
</evidence>
<dbReference type="AlphaFoldDB" id="A0A852TSQ9"/>
<dbReference type="PANTHER" id="PTHR18895">
    <property type="entry name" value="HEMK METHYLTRANSFERASE"/>
    <property type="match status" value="1"/>
</dbReference>
<keyword evidence="4" id="KW-0949">S-adenosyl-L-methionine</keyword>
<dbReference type="NCBIfam" id="TIGR03704">
    <property type="entry name" value="PrmC_rel_meth"/>
    <property type="match status" value="1"/>
</dbReference>
<feature type="compositionally biased region" description="Pro residues" evidence="6">
    <location>
        <begin position="288"/>
        <end position="297"/>
    </location>
</feature>
<evidence type="ECO:0000256" key="4">
    <source>
        <dbReference type="ARBA" id="ARBA00022691"/>
    </source>
</evidence>
<name>A0A852TSQ9_9ACTN</name>
<dbReference type="Pfam" id="PF05175">
    <property type="entry name" value="MTS"/>
    <property type="match status" value="1"/>
</dbReference>
<dbReference type="InterPro" id="IPR050320">
    <property type="entry name" value="N5-glutamine_MTase"/>
</dbReference>
<feature type="region of interest" description="Disordered" evidence="6">
    <location>
        <begin position="100"/>
        <end position="119"/>
    </location>
</feature>
<accession>A0A852TSQ9</accession>
<dbReference type="NCBIfam" id="TIGR00536">
    <property type="entry name" value="hemK_fam"/>
    <property type="match status" value="1"/>
</dbReference>
<evidence type="ECO:0000313" key="9">
    <source>
        <dbReference type="Proteomes" id="UP000589036"/>
    </source>
</evidence>
<keyword evidence="3 8" id="KW-0808">Transferase</keyword>
<keyword evidence="2 8" id="KW-0489">Methyltransferase</keyword>
<evidence type="ECO:0000256" key="5">
    <source>
        <dbReference type="ARBA" id="ARBA00048391"/>
    </source>
</evidence>
<evidence type="ECO:0000313" key="8">
    <source>
        <dbReference type="EMBL" id="NYE47456.1"/>
    </source>
</evidence>
<dbReference type="InterPro" id="IPR007848">
    <property type="entry name" value="Small_mtfrase_dom"/>
</dbReference>
<evidence type="ECO:0000256" key="6">
    <source>
        <dbReference type="SAM" id="MobiDB-lite"/>
    </source>
</evidence>
<dbReference type="InterPro" id="IPR029063">
    <property type="entry name" value="SAM-dependent_MTases_sf"/>
</dbReference>
<comment type="catalytic activity">
    <reaction evidence="5">
        <text>L-glutaminyl-[peptide chain release factor] + S-adenosyl-L-methionine = N(5)-methyl-L-glutaminyl-[peptide chain release factor] + S-adenosyl-L-homocysteine + H(+)</text>
        <dbReference type="Rhea" id="RHEA:42896"/>
        <dbReference type="Rhea" id="RHEA-COMP:10271"/>
        <dbReference type="Rhea" id="RHEA-COMP:10272"/>
        <dbReference type="ChEBI" id="CHEBI:15378"/>
        <dbReference type="ChEBI" id="CHEBI:30011"/>
        <dbReference type="ChEBI" id="CHEBI:57856"/>
        <dbReference type="ChEBI" id="CHEBI:59789"/>
        <dbReference type="ChEBI" id="CHEBI:61891"/>
        <dbReference type="EC" id="2.1.1.297"/>
    </reaction>
</comment>
<proteinExistence type="predicted"/>
<dbReference type="PANTHER" id="PTHR18895:SF74">
    <property type="entry name" value="MTRF1L RELEASE FACTOR GLUTAMINE METHYLTRANSFERASE"/>
    <property type="match status" value="1"/>
</dbReference>
<protein>
    <recommendedName>
        <fullName evidence="1">peptide chain release factor N(5)-glutamine methyltransferase</fullName>
        <ecNumber evidence="1">2.1.1.297</ecNumber>
    </recommendedName>
</protein>
<feature type="domain" description="Methyltransferase small" evidence="7">
    <location>
        <begin position="124"/>
        <end position="193"/>
    </location>
</feature>
<feature type="region of interest" description="Disordered" evidence="6">
    <location>
        <begin position="285"/>
        <end position="304"/>
    </location>
</feature>
<evidence type="ECO:0000256" key="3">
    <source>
        <dbReference type="ARBA" id="ARBA00022679"/>
    </source>
</evidence>
<dbReference type="GO" id="GO:0102559">
    <property type="term" value="F:peptide chain release factor N(5)-glutamine methyltransferase activity"/>
    <property type="evidence" value="ECO:0007669"/>
    <property type="project" value="UniProtKB-EC"/>
</dbReference>
<dbReference type="SUPFAM" id="SSF53335">
    <property type="entry name" value="S-adenosyl-L-methionine-dependent methyltransferases"/>
    <property type="match status" value="1"/>
</dbReference>
<dbReference type="RefSeq" id="WP_179643395.1">
    <property type="nucleotide sequence ID" value="NZ_BAAAYY010000015.1"/>
</dbReference>
<keyword evidence="9" id="KW-1185">Reference proteome</keyword>
<evidence type="ECO:0000259" key="7">
    <source>
        <dbReference type="Pfam" id="PF05175"/>
    </source>
</evidence>
<dbReference type="EC" id="2.1.1.297" evidence="1"/>
<reference evidence="8 9" key="1">
    <citation type="submission" date="2020-07" db="EMBL/GenBank/DDBJ databases">
        <title>Sequencing the genomes of 1000 actinobacteria strains.</title>
        <authorList>
            <person name="Klenk H.-P."/>
        </authorList>
    </citation>
    <scope>NUCLEOTIDE SEQUENCE [LARGE SCALE GENOMIC DNA]</scope>
    <source>
        <strain evidence="8 9">CXB654</strain>
    </source>
</reference>
<dbReference type="InterPro" id="IPR022446">
    <property type="entry name" value="MeTrfrase_put"/>
</dbReference>
<dbReference type="Proteomes" id="UP000589036">
    <property type="component" value="Unassembled WGS sequence"/>
</dbReference>
<comment type="caution">
    <text evidence="8">The sequence shown here is derived from an EMBL/GenBank/DDBJ whole genome shotgun (WGS) entry which is preliminary data.</text>
</comment>
<dbReference type="EMBL" id="JACCCC010000001">
    <property type="protein sequence ID" value="NYE47456.1"/>
    <property type="molecule type" value="Genomic_DNA"/>
</dbReference>